<accession>A0A0F8YE07</accession>
<sequence length="98" mass="11413">KTKTYDMKFVPLDENGVRKRGCPFVGASRGYENGEIVSLPLEKRWETWWELVDDNVPETALDLDQKKRDAFMVEVKKNAAIRAKELEVDEARMRARRA</sequence>
<name>A0A0F8YE07_9ZZZZ</name>
<evidence type="ECO:0000313" key="1">
    <source>
        <dbReference type="EMBL" id="KKK79663.1"/>
    </source>
</evidence>
<proteinExistence type="predicted"/>
<reference evidence="1" key="1">
    <citation type="journal article" date="2015" name="Nature">
        <title>Complex archaea that bridge the gap between prokaryotes and eukaryotes.</title>
        <authorList>
            <person name="Spang A."/>
            <person name="Saw J.H."/>
            <person name="Jorgensen S.L."/>
            <person name="Zaremba-Niedzwiedzka K."/>
            <person name="Martijn J."/>
            <person name="Lind A.E."/>
            <person name="van Eijk R."/>
            <person name="Schleper C."/>
            <person name="Guy L."/>
            <person name="Ettema T.J."/>
        </authorList>
    </citation>
    <scope>NUCLEOTIDE SEQUENCE</scope>
</reference>
<dbReference type="AlphaFoldDB" id="A0A0F8YE07"/>
<gene>
    <name evidence="1" type="ORF">LCGC14_2831220</name>
</gene>
<comment type="caution">
    <text evidence="1">The sequence shown here is derived from an EMBL/GenBank/DDBJ whole genome shotgun (WGS) entry which is preliminary data.</text>
</comment>
<organism evidence="1">
    <name type="scientific">marine sediment metagenome</name>
    <dbReference type="NCBI Taxonomy" id="412755"/>
    <lineage>
        <taxon>unclassified sequences</taxon>
        <taxon>metagenomes</taxon>
        <taxon>ecological metagenomes</taxon>
    </lineage>
</organism>
<dbReference type="EMBL" id="LAZR01053924">
    <property type="protein sequence ID" value="KKK79663.1"/>
    <property type="molecule type" value="Genomic_DNA"/>
</dbReference>
<feature type="non-terminal residue" evidence="1">
    <location>
        <position position="1"/>
    </location>
</feature>
<protein>
    <submittedName>
        <fullName evidence="1">Uncharacterized protein</fullName>
    </submittedName>
</protein>